<reference evidence="8" key="1">
    <citation type="journal article" date="2019" name="Int. J. Syst. Evol. Microbiol.">
        <title>The Global Catalogue of Microorganisms (GCM) 10K type strain sequencing project: providing services to taxonomists for standard genome sequencing and annotation.</title>
        <authorList>
            <consortium name="The Broad Institute Genomics Platform"/>
            <consortium name="The Broad Institute Genome Sequencing Center for Infectious Disease"/>
            <person name="Wu L."/>
            <person name="Ma J."/>
        </authorList>
    </citation>
    <scope>NUCLEOTIDE SEQUENCE [LARGE SCALE GENOMIC DNA]</scope>
    <source>
        <strain evidence="8">ZS-35-S2</strain>
    </source>
</reference>
<dbReference type="CDD" id="cd16917">
    <property type="entry name" value="HATPase_UhpB-NarQ-NarX-like"/>
    <property type="match status" value="1"/>
</dbReference>
<accession>A0ABW1KE61</accession>
<name>A0ABW1KE61_9ACTN</name>
<dbReference type="Gene3D" id="1.20.5.1930">
    <property type="match status" value="1"/>
</dbReference>
<feature type="transmembrane region" description="Helical" evidence="5">
    <location>
        <begin position="101"/>
        <end position="118"/>
    </location>
</feature>
<feature type="transmembrane region" description="Helical" evidence="5">
    <location>
        <begin position="170"/>
        <end position="196"/>
    </location>
</feature>
<evidence type="ECO:0000256" key="4">
    <source>
        <dbReference type="SAM" id="MobiDB-lite"/>
    </source>
</evidence>
<keyword evidence="5" id="KW-0812">Transmembrane</keyword>
<protein>
    <submittedName>
        <fullName evidence="7">Sensor histidine kinase</fullName>
    </submittedName>
</protein>
<comment type="caution">
    <text evidence="7">The sequence shown here is derived from an EMBL/GenBank/DDBJ whole genome shotgun (WGS) entry which is preliminary data.</text>
</comment>
<dbReference type="Pfam" id="PF07730">
    <property type="entry name" value="HisKA_3"/>
    <property type="match status" value="1"/>
</dbReference>
<dbReference type="InterPro" id="IPR036890">
    <property type="entry name" value="HATPase_C_sf"/>
</dbReference>
<evidence type="ECO:0000256" key="1">
    <source>
        <dbReference type="ARBA" id="ARBA00022679"/>
    </source>
</evidence>
<feature type="region of interest" description="Disordered" evidence="4">
    <location>
        <begin position="657"/>
        <end position="751"/>
    </location>
</feature>
<dbReference type="RefSeq" id="WP_377426788.1">
    <property type="nucleotide sequence ID" value="NZ_JBHSPR010000029.1"/>
</dbReference>
<dbReference type="InterPro" id="IPR011712">
    <property type="entry name" value="Sig_transdc_His_kin_sub3_dim/P"/>
</dbReference>
<proteinExistence type="predicted"/>
<feature type="transmembrane region" description="Helical" evidence="5">
    <location>
        <begin position="130"/>
        <end position="150"/>
    </location>
</feature>
<sequence>MSTNATRRWPARRILVLAGAFAAAVLVLAGQWFGDSEVRSTNTALTAVIAVAFASLGALVLVGMPGHLVGRLMLAAGGAASVGVLSESWPSWLVLDWLSQWSWWPPYGLIFLALLVFPDGRLPSARWKPLVWVIAGASAIATVAFAVAALDDPRNLMNTETPGEAVTDRAQLLVRIGLLAVGVAGIGLLGVLASLVVRWRRADGDGRAQLACLFASGVLLVLGLVLDTIDLPGAWVIMVVALPAGMSIAVLRYRLYGLDQVINRTIVWLVMSLLVIAGFVGLITLLRDLLMAGDTSNASLVATGLIAVAFEPVRGRVQRGVNRLLYGDRDDPYQVIARLGDLLGRTVEPNAVLPLLTGTIARSLKVPHVSVEVEGRDGPRILAAHGIANTTVESFDMVTRGERVGRLIVATRSSASRFTPVERRLLKDLALHAAVAADAVRLIHDLQDSRERLITAREEERRRLRRDLHDGLGPTLAGMAMQVRAAQKLVAEQPRTGRILDALAADLQTCTAEVRQLVDQLRPPALDRGLAAALRNECGRFESSTLSVRLQVEGNLQGLPAAIEVAAYRIVAEALTNVTRHSQARTCWVNVDRDRALTLEVFDDGVGLGPRRPGGVGLDSMRERATELGGDFEITERTPHGTSIRVRLPFQPANIDQPPAGPAHDVPSTIDRATTSPPVGDLPTIGRTDTGSGPEPVLDGADGCWGTAHRSVAEPVPDVPEPRAGKSQPAAAGQVNGVNGQTPDSDAGRLG</sequence>
<dbReference type="InterPro" id="IPR050482">
    <property type="entry name" value="Sensor_HK_TwoCompSys"/>
</dbReference>
<feature type="transmembrane region" description="Helical" evidence="5">
    <location>
        <begin position="45"/>
        <end position="62"/>
    </location>
</feature>
<evidence type="ECO:0000256" key="3">
    <source>
        <dbReference type="ARBA" id="ARBA00023012"/>
    </source>
</evidence>
<evidence type="ECO:0000256" key="2">
    <source>
        <dbReference type="ARBA" id="ARBA00022777"/>
    </source>
</evidence>
<dbReference type="Proteomes" id="UP001596203">
    <property type="component" value="Unassembled WGS sequence"/>
</dbReference>
<feature type="transmembrane region" description="Helical" evidence="5">
    <location>
        <begin position="232"/>
        <end position="253"/>
    </location>
</feature>
<dbReference type="PANTHER" id="PTHR24421:SF58">
    <property type="entry name" value="SIGNAL TRANSDUCTION HISTIDINE-PROTEIN KINASE_PHOSPHATASE UHPB"/>
    <property type="match status" value="1"/>
</dbReference>
<feature type="transmembrane region" description="Helical" evidence="5">
    <location>
        <begin position="69"/>
        <end position="89"/>
    </location>
</feature>
<gene>
    <name evidence="7" type="ORF">ACFP2T_28240</name>
</gene>
<keyword evidence="1" id="KW-0808">Transferase</keyword>
<dbReference type="Gene3D" id="3.30.565.10">
    <property type="entry name" value="Histidine kinase-like ATPase, C-terminal domain"/>
    <property type="match status" value="1"/>
</dbReference>
<keyword evidence="3" id="KW-0902">Two-component regulatory system</keyword>
<dbReference type="EMBL" id="JBHSPR010000029">
    <property type="protein sequence ID" value="MFC6020072.1"/>
    <property type="molecule type" value="Genomic_DNA"/>
</dbReference>
<keyword evidence="2 7" id="KW-0418">Kinase</keyword>
<evidence type="ECO:0000256" key="5">
    <source>
        <dbReference type="SAM" id="Phobius"/>
    </source>
</evidence>
<feature type="domain" description="Histidine kinase/HSP90-like ATPase" evidence="6">
    <location>
        <begin position="562"/>
        <end position="652"/>
    </location>
</feature>
<evidence type="ECO:0000259" key="6">
    <source>
        <dbReference type="SMART" id="SM00387"/>
    </source>
</evidence>
<dbReference type="SMART" id="SM00387">
    <property type="entry name" value="HATPase_c"/>
    <property type="match status" value="1"/>
</dbReference>
<keyword evidence="5" id="KW-1133">Transmembrane helix</keyword>
<keyword evidence="8" id="KW-1185">Reference proteome</keyword>
<dbReference type="Pfam" id="PF02518">
    <property type="entry name" value="HATPase_c"/>
    <property type="match status" value="1"/>
</dbReference>
<dbReference type="GO" id="GO:0016301">
    <property type="term" value="F:kinase activity"/>
    <property type="evidence" value="ECO:0007669"/>
    <property type="project" value="UniProtKB-KW"/>
</dbReference>
<dbReference type="SUPFAM" id="SSF55874">
    <property type="entry name" value="ATPase domain of HSP90 chaperone/DNA topoisomerase II/histidine kinase"/>
    <property type="match status" value="1"/>
</dbReference>
<dbReference type="InterPro" id="IPR029016">
    <property type="entry name" value="GAF-like_dom_sf"/>
</dbReference>
<feature type="transmembrane region" description="Helical" evidence="5">
    <location>
        <begin position="265"/>
        <end position="286"/>
    </location>
</feature>
<evidence type="ECO:0000313" key="7">
    <source>
        <dbReference type="EMBL" id="MFC6020072.1"/>
    </source>
</evidence>
<dbReference type="InterPro" id="IPR003594">
    <property type="entry name" value="HATPase_dom"/>
</dbReference>
<dbReference type="Gene3D" id="3.30.450.40">
    <property type="match status" value="1"/>
</dbReference>
<dbReference type="PANTHER" id="PTHR24421">
    <property type="entry name" value="NITRATE/NITRITE SENSOR PROTEIN NARX-RELATED"/>
    <property type="match status" value="1"/>
</dbReference>
<evidence type="ECO:0000313" key="8">
    <source>
        <dbReference type="Proteomes" id="UP001596203"/>
    </source>
</evidence>
<dbReference type="SUPFAM" id="SSF55781">
    <property type="entry name" value="GAF domain-like"/>
    <property type="match status" value="1"/>
</dbReference>
<keyword evidence="5" id="KW-0472">Membrane</keyword>
<organism evidence="7 8">
    <name type="scientific">Plantactinospora solaniradicis</name>
    <dbReference type="NCBI Taxonomy" id="1723736"/>
    <lineage>
        <taxon>Bacteria</taxon>
        <taxon>Bacillati</taxon>
        <taxon>Actinomycetota</taxon>
        <taxon>Actinomycetes</taxon>
        <taxon>Micromonosporales</taxon>
        <taxon>Micromonosporaceae</taxon>
        <taxon>Plantactinospora</taxon>
    </lineage>
</organism>
<feature type="transmembrane region" description="Helical" evidence="5">
    <location>
        <begin position="208"/>
        <end position="226"/>
    </location>
</feature>